<evidence type="ECO:0000313" key="2">
    <source>
        <dbReference type="EMBL" id="KKM79739.1"/>
    </source>
</evidence>
<reference evidence="2" key="1">
    <citation type="journal article" date="2015" name="Nature">
        <title>Complex archaea that bridge the gap between prokaryotes and eukaryotes.</title>
        <authorList>
            <person name="Spang A."/>
            <person name="Saw J.H."/>
            <person name="Jorgensen S.L."/>
            <person name="Zaremba-Niedzwiedzka K."/>
            <person name="Martijn J."/>
            <person name="Lind A.E."/>
            <person name="van Eijk R."/>
            <person name="Schleper C."/>
            <person name="Guy L."/>
            <person name="Ettema T.J."/>
        </authorList>
    </citation>
    <scope>NUCLEOTIDE SEQUENCE</scope>
</reference>
<comment type="caution">
    <text evidence="2">The sequence shown here is derived from an EMBL/GenBank/DDBJ whole genome shotgun (WGS) entry which is preliminary data.</text>
</comment>
<accession>A0A0F9KC38</accession>
<dbReference type="InterPro" id="IPR007160">
    <property type="entry name" value="DUF362"/>
</dbReference>
<evidence type="ECO:0000259" key="1">
    <source>
        <dbReference type="Pfam" id="PF04015"/>
    </source>
</evidence>
<organism evidence="2">
    <name type="scientific">marine sediment metagenome</name>
    <dbReference type="NCBI Taxonomy" id="412755"/>
    <lineage>
        <taxon>unclassified sequences</taxon>
        <taxon>metagenomes</taxon>
        <taxon>ecological metagenomes</taxon>
    </lineage>
</organism>
<gene>
    <name evidence="2" type="ORF">LCGC14_1346870</name>
</gene>
<dbReference type="EMBL" id="LAZR01008292">
    <property type="protein sequence ID" value="KKM79739.1"/>
    <property type="molecule type" value="Genomic_DNA"/>
</dbReference>
<dbReference type="Pfam" id="PF04015">
    <property type="entry name" value="DUF362"/>
    <property type="match status" value="1"/>
</dbReference>
<name>A0A0F9KC38_9ZZZZ</name>
<dbReference type="AlphaFoldDB" id="A0A0F9KC38"/>
<feature type="domain" description="DUF362" evidence="1">
    <location>
        <begin position="128"/>
        <end position="357"/>
    </location>
</feature>
<sequence length="441" mass="50324">MGSPLEEPNTPMGEAKGIFPGRVVWAYNPLATDENCPNSWNKAYYMDEYTDQDQVDKMLNKTMFEITGTTSVKEAWSAVFKFHNQERGKGEVDYQAGEVIFIKINRTSSWSGNFDTGDLSRRNNNNYAMSETSPQVVTSVLRHLVNEVGVAQEDIYVGDPMKHMYKDDYEKWHGEFPNVHYLDVDRNNLGRERVVKSTTAIIDYSDRGAILRDGTFSDAKTGPVVDTDFLYTIFEEMEYMINIPTMKAHSRAGVTMFAKNHFGSHTRDAAKHLHGGLVEIGNAYPLRNTYGLYRVQVDIMGHEYLGKKNLIYIMDDLYASEHENHKPTKWLKAPWNNDWSSSLFVSLDPVAIESVGFDFLYYEYDETHPLADYPHYGAVDDYLHQAADKANWPEGITYDPENDGSEITSLGVHEHWNNPTDMQYSRNLGTGEGIELVKNFS</sequence>
<protein>
    <recommendedName>
        <fullName evidence="1">DUF362 domain-containing protein</fullName>
    </recommendedName>
</protein>
<proteinExistence type="predicted"/>